<proteinExistence type="predicted"/>
<organism evidence="1">
    <name type="scientific">Vibrio tasmaniensis</name>
    <dbReference type="NCBI Taxonomy" id="212663"/>
    <lineage>
        <taxon>Bacteria</taxon>
        <taxon>Pseudomonadati</taxon>
        <taxon>Pseudomonadota</taxon>
        <taxon>Gammaproteobacteria</taxon>
        <taxon>Vibrionales</taxon>
        <taxon>Vibrionaceae</taxon>
        <taxon>Vibrio</taxon>
    </lineage>
</organism>
<name>A0A0H3ZKJ1_9VIBR</name>
<protein>
    <recommendedName>
        <fullName evidence="2">BCTnown</fullName>
    </recommendedName>
</protein>
<reference evidence="1" key="1">
    <citation type="journal article" date="2015" name="MBio">
        <title>Eco-Evolutionary Dynamics of Episomes among Ecologically Cohesive Bacterial Populations.</title>
        <authorList>
            <person name="Xue H."/>
            <person name="Cordero O.X."/>
            <person name="Camas F.M."/>
            <person name="Trimble W."/>
            <person name="Meyer F."/>
            <person name="Guglielmini J."/>
            <person name="Rocha E.P."/>
            <person name="Polz M.F."/>
        </authorList>
    </citation>
    <scope>NUCLEOTIDE SEQUENCE</scope>
    <source>
        <strain evidence="1">FF_59</strain>
    </source>
</reference>
<sequence>MENELEANEIEVNEDVHTTEDEAALLQQLGDEQDFDPSTADIKQADNAQALAQGSASVMAILGVSEQLLKQFGHKDFAIDPSQAESVASTAAPLFVKYGGEMPPWLAAYKEEFAFLVAAGSLGFTSFQQIKMLKASDAAKEITQPEEVTDSAEEAQ</sequence>
<evidence type="ECO:0000313" key="1">
    <source>
        <dbReference type="EMBL" id="AKN36558.1"/>
    </source>
</evidence>
<evidence type="ECO:0008006" key="2">
    <source>
        <dbReference type="Google" id="ProtNLM"/>
    </source>
</evidence>
<accession>A0A0H3ZKJ1</accession>
<dbReference type="EMBL" id="KP795500">
    <property type="protein sequence ID" value="AKN36558.1"/>
    <property type="molecule type" value="Genomic_DNA"/>
</dbReference>
<dbReference type="AlphaFoldDB" id="A0A0H3ZKJ1"/>